<proteinExistence type="predicted"/>
<evidence type="ECO:0000313" key="5">
    <source>
        <dbReference type="Proteomes" id="UP001296969"/>
    </source>
</evidence>
<protein>
    <submittedName>
        <fullName evidence="3">Uncharacterized protein</fullName>
    </submittedName>
</protein>
<feature type="compositionally biased region" description="Polar residues" evidence="1">
    <location>
        <begin position="1"/>
        <end position="21"/>
    </location>
</feature>
<organism evidence="3 4">
    <name type="scientific">Limnobaculum xujianqingii</name>
    <dbReference type="NCBI Taxonomy" id="2738837"/>
    <lineage>
        <taxon>Bacteria</taxon>
        <taxon>Pseudomonadati</taxon>
        <taxon>Pseudomonadota</taxon>
        <taxon>Gammaproteobacteria</taxon>
        <taxon>Enterobacterales</taxon>
        <taxon>Budviciaceae</taxon>
        <taxon>Limnobaculum</taxon>
    </lineage>
</organism>
<evidence type="ECO:0000313" key="3">
    <source>
        <dbReference type="EMBL" id="MBK5176548.1"/>
    </source>
</evidence>
<keyword evidence="5" id="KW-1185">Reference proteome</keyword>
<dbReference type="EMBL" id="JADRCP010000001">
    <property type="protein sequence ID" value="MBK5176548.1"/>
    <property type="molecule type" value="Genomic_DNA"/>
</dbReference>
<name>A0A9D7AIB1_9GAMM</name>
<comment type="caution">
    <text evidence="3">The sequence shown here is derived from an EMBL/GenBank/DDBJ whole genome shotgun (WGS) entry which is preliminary data.</text>
</comment>
<dbReference type="RefSeq" id="WP_228398097.1">
    <property type="nucleotide sequence ID" value="NZ_JADRCP010000001.1"/>
</dbReference>
<sequence>MSDKLVSSSELARQTGLSKQAISKAIQRGELIPDETTKSGRALFELEKAKKIIGARSLVNEAQSRHEGLPTALKGGRPRLSPVDKNQTEKTSTDEVEDSEQLDDQRRFVKAKAMRAEILAEQAQMELDKSKGLLVSVEEVKKQGADLGAIIMTDLIALPDRLSSELSTMNDPHEIHQMLTDEINKMVKVVRTKLKLGAAE</sequence>
<evidence type="ECO:0000256" key="1">
    <source>
        <dbReference type="SAM" id="MobiDB-lite"/>
    </source>
</evidence>
<dbReference type="Proteomes" id="UP000807542">
    <property type="component" value="Unassembled WGS sequence"/>
</dbReference>
<dbReference type="AlphaFoldDB" id="A0A9D7AIB1"/>
<evidence type="ECO:0000313" key="4">
    <source>
        <dbReference type="Proteomes" id="UP000807542"/>
    </source>
</evidence>
<feature type="region of interest" description="Disordered" evidence="1">
    <location>
        <begin position="61"/>
        <end position="100"/>
    </location>
</feature>
<gene>
    <name evidence="3" type="ORF">I2492_09445</name>
    <name evidence="2" type="ORF">I2493_09445</name>
</gene>
<reference evidence="3 5" key="1">
    <citation type="submission" date="2020-11" db="EMBL/GenBank/DDBJ databases">
        <title>Insectihabitans protaetiae gen. nov. sp. nov. and Insectihabitans allomyrinae sp. nov., isolated from larvae of Protaetia brevitarsis seulensis and Allomyrina dichotoma, respectively.</title>
        <authorList>
            <person name="Lee S.D."/>
            <person name="Byeon Y.-S."/>
            <person name="Kim S.-M."/>
            <person name="Yang H.L."/>
            <person name="Kim I.S."/>
        </authorList>
    </citation>
    <scope>NUCLEOTIDE SEQUENCE</scope>
    <source>
        <strain evidence="3">CWB-B4</strain>
        <strain evidence="2 5">CWB-B43</strain>
    </source>
</reference>
<dbReference type="Proteomes" id="UP001296969">
    <property type="component" value="Unassembled WGS sequence"/>
</dbReference>
<dbReference type="EMBL" id="JADRCQ010000001">
    <property type="protein sequence ID" value="MBK5073239.1"/>
    <property type="molecule type" value="Genomic_DNA"/>
</dbReference>
<feature type="region of interest" description="Disordered" evidence="1">
    <location>
        <begin position="1"/>
        <end position="34"/>
    </location>
</feature>
<accession>A0A9D7AIB1</accession>
<evidence type="ECO:0000313" key="2">
    <source>
        <dbReference type="EMBL" id="MBK5073239.1"/>
    </source>
</evidence>